<evidence type="ECO:0000313" key="2">
    <source>
        <dbReference type="Proteomes" id="UP000694892"/>
    </source>
</evidence>
<dbReference type="Proteomes" id="UP000694892">
    <property type="component" value="Chromosome 8S"/>
</dbReference>
<proteinExistence type="predicted"/>
<accession>A0A974H693</accession>
<evidence type="ECO:0008006" key="3">
    <source>
        <dbReference type="Google" id="ProtNLM"/>
    </source>
</evidence>
<protein>
    <recommendedName>
        <fullName evidence="3">GIY-YIG domain-containing protein</fullName>
    </recommendedName>
</protein>
<evidence type="ECO:0000313" key="1">
    <source>
        <dbReference type="EMBL" id="OCT65911.1"/>
    </source>
</evidence>
<reference evidence="2" key="1">
    <citation type="journal article" date="2016" name="Nature">
        <title>Genome evolution in the allotetraploid frog Xenopus laevis.</title>
        <authorList>
            <person name="Session A.M."/>
            <person name="Uno Y."/>
            <person name="Kwon T."/>
            <person name="Chapman J.A."/>
            <person name="Toyoda A."/>
            <person name="Takahashi S."/>
            <person name="Fukui A."/>
            <person name="Hikosaka A."/>
            <person name="Suzuki A."/>
            <person name="Kondo M."/>
            <person name="van Heeringen S.J."/>
            <person name="Quigley I."/>
            <person name="Heinz S."/>
            <person name="Ogino H."/>
            <person name="Ochi H."/>
            <person name="Hellsten U."/>
            <person name="Lyons J.B."/>
            <person name="Simakov O."/>
            <person name="Putnam N."/>
            <person name="Stites J."/>
            <person name="Kuroki Y."/>
            <person name="Tanaka T."/>
            <person name="Michiue T."/>
            <person name="Watanabe M."/>
            <person name="Bogdanovic O."/>
            <person name="Lister R."/>
            <person name="Georgiou G."/>
            <person name="Paranjpe S.S."/>
            <person name="van Kruijsbergen I."/>
            <person name="Shu S."/>
            <person name="Carlson J."/>
            <person name="Kinoshita T."/>
            <person name="Ohta Y."/>
            <person name="Mawaribuchi S."/>
            <person name="Jenkins J."/>
            <person name="Grimwood J."/>
            <person name="Schmutz J."/>
            <person name="Mitros T."/>
            <person name="Mozaffari S.V."/>
            <person name="Suzuki Y."/>
            <person name="Haramoto Y."/>
            <person name="Yamamoto T.S."/>
            <person name="Takagi C."/>
            <person name="Heald R."/>
            <person name="Miller K."/>
            <person name="Haudenschild C."/>
            <person name="Kitzman J."/>
            <person name="Nakayama T."/>
            <person name="Izutsu Y."/>
            <person name="Robert J."/>
            <person name="Fortriede J."/>
            <person name="Burns K."/>
            <person name="Lotay V."/>
            <person name="Karimi K."/>
            <person name="Yasuoka Y."/>
            <person name="Dichmann D.S."/>
            <person name="Flajnik M.F."/>
            <person name="Houston D.W."/>
            <person name="Shendure J."/>
            <person name="DuPasquier L."/>
            <person name="Vize P.D."/>
            <person name="Zorn A.M."/>
            <person name="Ito M."/>
            <person name="Marcotte E.M."/>
            <person name="Wallingford J.B."/>
            <person name="Ito Y."/>
            <person name="Asashima M."/>
            <person name="Ueno N."/>
            <person name="Matsuda Y."/>
            <person name="Veenstra G.J."/>
            <person name="Fujiyama A."/>
            <person name="Harland R.M."/>
            <person name="Taira M."/>
            <person name="Rokhsar D.S."/>
        </authorList>
    </citation>
    <scope>NUCLEOTIDE SEQUENCE [LARGE SCALE GENOMIC DNA]</scope>
    <source>
        <strain evidence="2">J</strain>
    </source>
</reference>
<organism evidence="1 2">
    <name type="scientific">Xenopus laevis</name>
    <name type="common">African clawed frog</name>
    <dbReference type="NCBI Taxonomy" id="8355"/>
    <lineage>
        <taxon>Eukaryota</taxon>
        <taxon>Metazoa</taxon>
        <taxon>Chordata</taxon>
        <taxon>Craniata</taxon>
        <taxon>Vertebrata</taxon>
        <taxon>Euteleostomi</taxon>
        <taxon>Amphibia</taxon>
        <taxon>Batrachia</taxon>
        <taxon>Anura</taxon>
        <taxon>Pipoidea</taxon>
        <taxon>Pipidae</taxon>
        <taxon>Xenopodinae</taxon>
        <taxon>Xenopus</taxon>
        <taxon>Xenopus</taxon>
    </lineage>
</organism>
<name>A0A974H693_XENLA</name>
<sequence length="172" mass="20006">MKRRKNIDHKRWNENTHVDNMSDGHWHILQQDKDLSKVLGERPQSRNLRDQLTRSHFVQATLGLVISVIYVMQCTCGIEYVGKTIREFQQRIMEHVGDVRHKRNTPIANHINACHNGNTSVMHFIGVEKVSSTTRIGDLNKKQLQKEAEWIYFMGTKSPYGLNEGFTFSPFL</sequence>
<dbReference type="AlphaFoldDB" id="A0A974H693"/>
<dbReference type="EMBL" id="CM004481">
    <property type="protein sequence ID" value="OCT65911.1"/>
    <property type="molecule type" value="Genomic_DNA"/>
</dbReference>
<gene>
    <name evidence="1" type="ORF">XELAEV_18042164mg</name>
</gene>